<dbReference type="GO" id="GO:0032259">
    <property type="term" value="P:methylation"/>
    <property type="evidence" value="ECO:0007669"/>
    <property type="project" value="UniProtKB-KW"/>
</dbReference>
<keyword evidence="5" id="KW-0443">Lipid metabolism</keyword>
<accession>A0A319D902</accession>
<keyword evidence="4" id="KW-0949">S-adenosyl-L-methionine</keyword>
<keyword evidence="7" id="KW-1185">Reference proteome</keyword>
<evidence type="ECO:0000256" key="1">
    <source>
        <dbReference type="ARBA" id="ARBA00010815"/>
    </source>
</evidence>
<dbReference type="GO" id="GO:0008610">
    <property type="term" value="P:lipid biosynthetic process"/>
    <property type="evidence" value="ECO:0007669"/>
    <property type="project" value="InterPro"/>
</dbReference>
<comment type="similarity">
    <text evidence="1">Belongs to the CFA/CMAS family.</text>
</comment>
<dbReference type="CDD" id="cd02440">
    <property type="entry name" value="AdoMet_MTases"/>
    <property type="match status" value="1"/>
</dbReference>
<dbReference type="PANTHER" id="PTHR43667">
    <property type="entry name" value="CYCLOPROPANE-FATTY-ACYL-PHOSPHOLIPID SYNTHASE"/>
    <property type="match status" value="1"/>
</dbReference>
<evidence type="ECO:0000313" key="6">
    <source>
        <dbReference type="EMBL" id="PYH93855.1"/>
    </source>
</evidence>
<dbReference type="EMBL" id="KZ825884">
    <property type="protein sequence ID" value="PYH93855.1"/>
    <property type="molecule type" value="Genomic_DNA"/>
</dbReference>
<proteinExistence type="inferred from homology"/>
<dbReference type="AlphaFoldDB" id="A0A319D902"/>
<gene>
    <name evidence="6" type="ORF">BO71DRAFT_419775</name>
</gene>
<dbReference type="InterPro" id="IPR050723">
    <property type="entry name" value="CFA/CMAS"/>
</dbReference>
<keyword evidence="3 6" id="KW-0808">Transferase</keyword>
<dbReference type="Gene3D" id="3.40.50.150">
    <property type="entry name" value="Vaccinia Virus protein VP39"/>
    <property type="match status" value="1"/>
</dbReference>
<dbReference type="InterPro" id="IPR029063">
    <property type="entry name" value="SAM-dependent_MTases_sf"/>
</dbReference>
<sequence>MTPAISCKSCDQLQAYATSLVQDTLRRISAPVKLVSRINDTKEVLYDNSTTPDIDKAAIYINHVNFWRRMLSDFDLGFAEAYILQEVDCDKLGKMFDVYIQNRATFDSGSSIFQFLHQISQWWRPRNNIQNARTNIAAHYDTLNGLFINFLSEDMNYSCAYWSNDPTELLHTTQRRKIHYMVKKARVRPDHHLLDIGCGWGDLIIEAARLTGCQATGITLSEEQKSLADERIRNSGLQDRVRVLLCDYRNAPRPENGYDQIISVGMFEHVGPQYLDQYFEVISGLLNPKNGVMVIDGITKIHSFHESNPQVGDYIDRYVFPGGYLPTPNILFGSLHRGSEGTLEVSSTLLALRDNFVSHWKNIRVDFCTRHHGVSKMDIEAYRRRWLYYFEYCETGFRNRILGNYTICAVRTPELDVNYGTLDIHDV</sequence>
<dbReference type="InterPro" id="IPR003333">
    <property type="entry name" value="CMAS"/>
</dbReference>
<dbReference type="VEuPathDB" id="FungiDB:BO71DRAFT_419775"/>
<evidence type="ECO:0000256" key="5">
    <source>
        <dbReference type="ARBA" id="ARBA00023098"/>
    </source>
</evidence>
<name>A0A319D902_9EURO</name>
<dbReference type="GO" id="GO:0008168">
    <property type="term" value="F:methyltransferase activity"/>
    <property type="evidence" value="ECO:0007669"/>
    <property type="project" value="UniProtKB-KW"/>
</dbReference>
<dbReference type="SUPFAM" id="SSF53335">
    <property type="entry name" value="S-adenosyl-L-methionine-dependent methyltransferases"/>
    <property type="match status" value="1"/>
</dbReference>
<dbReference type="Proteomes" id="UP000247810">
    <property type="component" value="Unassembled WGS sequence"/>
</dbReference>
<dbReference type="PANTHER" id="PTHR43667:SF2">
    <property type="entry name" value="FATTY ACID C-METHYL TRANSFERASE"/>
    <property type="match status" value="1"/>
</dbReference>
<organism evidence="6 7">
    <name type="scientific">Aspergillus ellipticus CBS 707.79</name>
    <dbReference type="NCBI Taxonomy" id="1448320"/>
    <lineage>
        <taxon>Eukaryota</taxon>
        <taxon>Fungi</taxon>
        <taxon>Dikarya</taxon>
        <taxon>Ascomycota</taxon>
        <taxon>Pezizomycotina</taxon>
        <taxon>Eurotiomycetes</taxon>
        <taxon>Eurotiomycetidae</taxon>
        <taxon>Eurotiales</taxon>
        <taxon>Aspergillaceae</taxon>
        <taxon>Aspergillus</taxon>
        <taxon>Aspergillus subgen. Circumdati</taxon>
    </lineage>
</organism>
<protein>
    <submittedName>
        <fullName evidence="6">2-heptaprenyl-1,4-naphthoquinone methyltransferase</fullName>
    </submittedName>
</protein>
<dbReference type="Pfam" id="PF02353">
    <property type="entry name" value="CMAS"/>
    <property type="match status" value="1"/>
</dbReference>
<evidence type="ECO:0000256" key="2">
    <source>
        <dbReference type="ARBA" id="ARBA00022603"/>
    </source>
</evidence>
<reference evidence="6 7" key="1">
    <citation type="submission" date="2018-02" db="EMBL/GenBank/DDBJ databases">
        <title>The genomes of Aspergillus section Nigri reveals drivers in fungal speciation.</title>
        <authorList>
            <consortium name="DOE Joint Genome Institute"/>
            <person name="Vesth T.C."/>
            <person name="Nybo J."/>
            <person name="Theobald S."/>
            <person name="Brandl J."/>
            <person name="Frisvad J.C."/>
            <person name="Nielsen K.F."/>
            <person name="Lyhne E.K."/>
            <person name="Kogle M.E."/>
            <person name="Kuo A."/>
            <person name="Riley R."/>
            <person name="Clum A."/>
            <person name="Nolan M."/>
            <person name="Lipzen A."/>
            <person name="Salamov A."/>
            <person name="Henrissat B."/>
            <person name="Wiebenga A."/>
            <person name="De vries R.P."/>
            <person name="Grigoriev I.V."/>
            <person name="Mortensen U.H."/>
            <person name="Andersen M.R."/>
            <person name="Baker S.E."/>
        </authorList>
    </citation>
    <scope>NUCLEOTIDE SEQUENCE [LARGE SCALE GENOMIC DNA]</scope>
    <source>
        <strain evidence="6 7">CBS 707.79</strain>
    </source>
</reference>
<keyword evidence="2 6" id="KW-0489">Methyltransferase</keyword>
<dbReference type="STRING" id="1448320.A0A319D902"/>
<dbReference type="OrthoDB" id="8300214at2759"/>
<evidence type="ECO:0000256" key="4">
    <source>
        <dbReference type="ARBA" id="ARBA00022691"/>
    </source>
</evidence>
<evidence type="ECO:0000256" key="3">
    <source>
        <dbReference type="ARBA" id="ARBA00022679"/>
    </source>
</evidence>
<evidence type="ECO:0000313" key="7">
    <source>
        <dbReference type="Proteomes" id="UP000247810"/>
    </source>
</evidence>
<dbReference type="PIRSF" id="PIRSF003085">
    <property type="entry name" value="CMAS"/>
    <property type="match status" value="1"/>
</dbReference>